<feature type="region of interest" description="Disordered" evidence="1">
    <location>
        <begin position="299"/>
        <end position="332"/>
    </location>
</feature>
<gene>
    <name evidence="2" type="ORF">B0T20DRAFT_389689</name>
</gene>
<feature type="compositionally biased region" description="Low complexity" evidence="1">
    <location>
        <begin position="166"/>
        <end position="212"/>
    </location>
</feature>
<reference evidence="2" key="1">
    <citation type="journal article" date="2023" name="Mol. Phylogenet. Evol.">
        <title>Genome-scale phylogeny and comparative genomics of the fungal order Sordariales.</title>
        <authorList>
            <person name="Hensen N."/>
            <person name="Bonometti L."/>
            <person name="Westerberg I."/>
            <person name="Brannstrom I.O."/>
            <person name="Guillou S."/>
            <person name="Cros-Aarteil S."/>
            <person name="Calhoun S."/>
            <person name="Haridas S."/>
            <person name="Kuo A."/>
            <person name="Mondo S."/>
            <person name="Pangilinan J."/>
            <person name="Riley R."/>
            <person name="LaButti K."/>
            <person name="Andreopoulos B."/>
            <person name="Lipzen A."/>
            <person name="Chen C."/>
            <person name="Yan M."/>
            <person name="Daum C."/>
            <person name="Ng V."/>
            <person name="Clum A."/>
            <person name="Steindorff A."/>
            <person name="Ohm R.A."/>
            <person name="Martin F."/>
            <person name="Silar P."/>
            <person name="Natvig D.O."/>
            <person name="Lalanne C."/>
            <person name="Gautier V."/>
            <person name="Ament-Velasquez S.L."/>
            <person name="Kruys A."/>
            <person name="Hutchinson M.I."/>
            <person name="Powell A.J."/>
            <person name="Barry K."/>
            <person name="Miller A.N."/>
            <person name="Grigoriev I.V."/>
            <person name="Debuchy R."/>
            <person name="Gladieux P."/>
            <person name="Hiltunen Thoren M."/>
            <person name="Johannesson H."/>
        </authorList>
    </citation>
    <scope>NUCLEOTIDE SEQUENCE</scope>
    <source>
        <strain evidence="2">FGSC 1904</strain>
    </source>
</reference>
<accession>A0AAE0PKK3</accession>
<proteinExistence type="predicted"/>
<feature type="compositionally biased region" description="Low complexity" evidence="1">
    <location>
        <begin position="322"/>
        <end position="331"/>
    </location>
</feature>
<dbReference type="AlphaFoldDB" id="A0AAE0PKK3"/>
<feature type="compositionally biased region" description="Polar residues" evidence="1">
    <location>
        <begin position="119"/>
        <end position="128"/>
    </location>
</feature>
<name>A0AAE0PKK3_SORBR</name>
<sequence>MRTKDNIDHIISLTTQAEACNYPSNIPEYLPTFSQVATARKSLPGLSPISKSAISTSRPPVFIDLYHSKPHQRQQSQVKTPLGLYPIMSSGNPTSSPVGSASVPKATAAMKENRPPSYRSPTASSTAKSTEKKPVNLTQQRTLYAAKNKPVETVRKVLVPVHRESTTSSKPRSASSQRSSLSSSASSTTSQPTKPTNTATSKAPAAKNATKPAMKENVRPSYSPSKPAAKEYFHPFGPVTLKPIRPEPSAPSNTKPLGMTLKKQAALYAAQGKVIPQVVRVVREKVKISSLSPEEKKLRIFGTQTSSQSQKDAVEKKDSGPSSSSSSSSSSILGKKANYFHPFGQVYLKESSQPEQPQTFAAQTFAATQSTTAPKNKTLKKQIVDYKGKDKVLPQVARVARSDGTSSPLSERRDSSSSGSSSGSARNASISASANGRRASVDSFASRRTSSTSSKFTTMHHITMEAAARSKRTGNLPVIEDESDFDSGLKDVHPSLMTKAEREKSRRNASAKLKMAAALRAEKKSASSSSSSTSPGEKKGVSGSGSAPVTDMDAPVTGPIAPVANMESEIFEPGRARVADMMSIDTAIEGGPASGKKRSRDDEEDSNVNDYEDEEDSPRGSKRAKRC</sequence>
<evidence type="ECO:0000313" key="3">
    <source>
        <dbReference type="Proteomes" id="UP001281003"/>
    </source>
</evidence>
<dbReference type="EMBL" id="JAUTDP010000002">
    <property type="protein sequence ID" value="KAK3401758.1"/>
    <property type="molecule type" value="Genomic_DNA"/>
</dbReference>
<feature type="region of interest" description="Disordered" evidence="1">
    <location>
        <begin position="395"/>
        <end position="627"/>
    </location>
</feature>
<keyword evidence="3" id="KW-1185">Reference proteome</keyword>
<feature type="compositionally biased region" description="Polar residues" evidence="1">
    <location>
        <begin position="89"/>
        <end position="99"/>
    </location>
</feature>
<feature type="compositionally biased region" description="Basic and acidic residues" evidence="1">
    <location>
        <begin position="149"/>
        <end position="165"/>
    </location>
</feature>
<comment type="caution">
    <text evidence="2">The sequence shown here is derived from an EMBL/GenBank/DDBJ whole genome shotgun (WGS) entry which is preliminary data.</text>
</comment>
<feature type="compositionally biased region" description="Low complexity" evidence="1">
    <location>
        <begin position="416"/>
        <end position="457"/>
    </location>
</feature>
<feature type="compositionally biased region" description="Acidic residues" evidence="1">
    <location>
        <begin position="602"/>
        <end position="616"/>
    </location>
</feature>
<evidence type="ECO:0000313" key="2">
    <source>
        <dbReference type="EMBL" id="KAK3401758.1"/>
    </source>
</evidence>
<evidence type="ECO:0000256" key="1">
    <source>
        <dbReference type="SAM" id="MobiDB-lite"/>
    </source>
</evidence>
<protein>
    <submittedName>
        <fullName evidence="2">Uncharacterized protein</fullName>
    </submittedName>
</protein>
<reference evidence="2" key="2">
    <citation type="submission" date="2023-07" db="EMBL/GenBank/DDBJ databases">
        <authorList>
            <consortium name="Lawrence Berkeley National Laboratory"/>
            <person name="Haridas S."/>
            <person name="Hensen N."/>
            <person name="Bonometti L."/>
            <person name="Westerberg I."/>
            <person name="Brannstrom I.O."/>
            <person name="Guillou S."/>
            <person name="Cros-Aarteil S."/>
            <person name="Calhoun S."/>
            <person name="Kuo A."/>
            <person name="Mondo S."/>
            <person name="Pangilinan J."/>
            <person name="Riley R."/>
            <person name="LaButti K."/>
            <person name="Andreopoulos B."/>
            <person name="Lipzen A."/>
            <person name="Chen C."/>
            <person name="Yanf M."/>
            <person name="Daum C."/>
            <person name="Ng V."/>
            <person name="Clum A."/>
            <person name="Steindorff A."/>
            <person name="Ohm R."/>
            <person name="Martin F."/>
            <person name="Silar P."/>
            <person name="Natvig D."/>
            <person name="Lalanne C."/>
            <person name="Gautier V."/>
            <person name="Ament-velasquez S.L."/>
            <person name="Kruys A."/>
            <person name="Hutchinson M.I."/>
            <person name="Powell A.J."/>
            <person name="Barry K."/>
            <person name="Miller A.N."/>
            <person name="Grigoriev I.V."/>
            <person name="Debuchy R."/>
            <person name="Gladieux P."/>
            <person name="Thoren M.H."/>
            <person name="Johannesson H."/>
        </authorList>
    </citation>
    <scope>NUCLEOTIDE SEQUENCE</scope>
    <source>
        <strain evidence="2">FGSC 1904</strain>
    </source>
</reference>
<feature type="region of interest" description="Disordered" evidence="1">
    <location>
        <begin position="86"/>
        <end position="226"/>
    </location>
</feature>
<feature type="compositionally biased region" description="Polar residues" evidence="1">
    <location>
        <begin position="302"/>
        <end position="311"/>
    </location>
</feature>
<feature type="compositionally biased region" description="Basic and acidic residues" evidence="1">
    <location>
        <begin position="487"/>
        <end position="506"/>
    </location>
</feature>
<dbReference type="Proteomes" id="UP001281003">
    <property type="component" value="Unassembled WGS sequence"/>
</dbReference>
<organism evidence="2 3">
    <name type="scientific">Sordaria brevicollis</name>
    <dbReference type="NCBI Taxonomy" id="83679"/>
    <lineage>
        <taxon>Eukaryota</taxon>
        <taxon>Fungi</taxon>
        <taxon>Dikarya</taxon>
        <taxon>Ascomycota</taxon>
        <taxon>Pezizomycotina</taxon>
        <taxon>Sordariomycetes</taxon>
        <taxon>Sordariomycetidae</taxon>
        <taxon>Sordariales</taxon>
        <taxon>Sordariaceae</taxon>
        <taxon>Sordaria</taxon>
    </lineage>
</organism>